<protein>
    <recommendedName>
        <fullName evidence="1">Reverse transcriptase domain-containing protein</fullName>
    </recommendedName>
</protein>
<dbReference type="InParanoid" id="A0A2J7QJC2"/>
<dbReference type="Pfam" id="PF00078">
    <property type="entry name" value="RVT_1"/>
    <property type="match status" value="1"/>
</dbReference>
<dbReference type="Gene3D" id="3.30.70.270">
    <property type="match status" value="1"/>
</dbReference>
<dbReference type="PROSITE" id="PS50878">
    <property type="entry name" value="RT_POL"/>
    <property type="match status" value="1"/>
</dbReference>
<dbReference type="PANTHER" id="PTHR19446">
    <property type="entry name" value="REVERSE TRANSCRIPTASES"/>
    <property type="match status" value="1"/>
</dbReference>
<name>A0A2J7QJC2_9NEOP</name>
<evidence type="ECO:0000259" key="1">
    <source>
        <dbReference type="PROSITE" id="PS50878"/>
    </source>
</evidence>
<proteinExistence type="predicted"/>
<dbReference type="InterPro" id="IPR000477">
    <property type="entry name" value="RT_dom"/>
</dbReference>
<reference evidence="2 3" key="1">
    <citation type="submission" date="2017-12" db="EMBL/GenBank/DDBJ databases">
        <title>Hemimetabolous genomes reveal molecular basis of termite eusociality.</title>
        <authorList>
            <person name="Harrison M.C."/>
            <person name="Jongepier E."/>
            <person name="Robertson H.M."/>
            <person name="Arning N."/>
            <person name="Bitard-Feildel T."/>
            <person name="Chao H."/>
            <person name="Childers C.P."/>
            <person name="Dinh H."/>
            <person name="Doddapaneni H."/>
            <person name="Dugan S."/>
            <person name="Gowin J."/>
            <person name="Greiner C."/>
            <person name="Han Y."/>
            <person name="Hu H."/>
            <person name="Hughes D.S.T."/>
            <person name="Huylmans A.-K."/>
            <person name="Kemena C."/>
            <person name="Kremer L.P.M."/>
            <person name="Lee S.L."/>
            <person name="Lopez-Ezquerra A."/>
            <person name="Mallet L."/>
            <person name="Monroy-Kuhn J.M."/>
            <person name="Moser A."/>
            <person name="Murali S.C."/>
            <person name="Muzny D.M."/>
            <person name="Otani S."/>
            <person name="Piulachs M.-D."/>
            <person name="Poelchau M."/>
            <person name="Qu J."/>
            <person name="Schaub F."/>
            <person name="Wada-Katsumata A."/>
            <person name="Worley K.C."/>
            <person name="Xie Q."/>
            <person name="Ylla G."/>
            <person name="Poulsen M."/>
            <person name="Gibbs R.A."/>
            <person name="Schal C."/>
            <person name="Richards S."/>
            <person name="Belles X."/>
            <person name="Korb J."/>
            <person name="Bornberg-Bauer E."/>
        </authorList>
    </citation>
    <scope>NUCLEOTIDE SEQUENCE [LARGE SCALE GENOMIC DNA]</scope>
    <source>
        <tissue evidence="2">Whole body</tissue>
    </source>
</reference>
<keyword evidence="3" id="KW-1185">Reference proteome</keyword>
<organism evidence="2 3">
    <name type="scientific">Cryptotermes secundus</name>
    <dbReference type="NCBI Taxonomy" id="105785"/>
    <lineage>
        <taxon>Eukaryota</taxon>
        <taxon>Metazoa</taxon>
        <taxon>Ecdysozoa</taxon>
        <taxon>Arthropoda</taxon>
        <taxon>Hexapoda</taxon>
        <taxon>Insecta</taxon>
        <taxon>Pterygota</taxon>
        <taxon>Neoptera</taxon>
        <taxon>Polyneoptera</taxon>
        <taxon>Dictyoptera</taxon>
        <taxon>Blattodea</taxon>
        <taxon>Blattoidea</taxon>
        <taxon>Termitoidae</taxon>
        <taxon>Kalotermitidae</taxon>
        <taxon>Cryptotermitinae</taxon>
        <taxon>Cryptotermes</taxon>
    </lineage>
</organism>
<dbReference type="SUPFAM" id="SSF56672">
    <property type="entry name" value="DNA/RNA polymerases"/>
    <property type="match status" value="1"/>
</dbReference>
<evidence type="ECO:0000313" key="2">
    <source>
        <dbReference type="EMBL" id="PNF28690.1"/>
    </source>
</evidence>
<comment type="caution">
    <text evidence="2">The sequence shown here is derived from an EMBL/GenBank/DDBJ whole genome shotgun (WGS) entry which is preliminary data.</text>
</comment>
<dbReference type="GO" id="GO:0071897">
    <property type="term" value="P:DNA biosynthetic process"/>
    <property type="evidence" value="ECO:0007669"/>
    <property type="project" value="UniProtKB-ARBA"/>
</dbReference>
<feature type="non-terminal residue" evidence="2">
    <location>
        <position position="389"/>
    </location>
</feature>
<dbReference type="AlphaFoldDB" id="A0A2J7QJC2"/>
<dbReference type="EMBL" id="NEVH01013557">
    <property type="protein sequence ID" value="PNF28690.1"/>
    <property type="molecule type" value="Genomic_DNA"/>
</dbReference>
<accession>A0A2J7QJC2</accession>
<dbReference type="STRING" id="105785.A0A2J7QJC2"/>
<dbReference type="InterPro" id="IPR043502">
    <property type="entry name" value="DNA/RNA_pol_sf"/>
</dbReference>
<dbReference type="CDD" id="cd01650">
    <property type="entry name" value="RT_nLTR_like"/>
    <property type="match status" value="1"/>
</dbReference>
<feature type="domain" description="Reverse transcriptase" evidence="1">
    <location>
        <begin position="152"/>
        <end position="389"/>
    </location>
</feature>
<evidence type="ECO:0000313" key="3">
    <source>
        <dbReference type="Proteomes" id="UP000235965"/>
    </source>
</evidence>
<dbReference type="Proteomes" id="UP000235965">
    <property type="component" value="Unassembled WGS sequence"/>
</dbReference>
<gene>
    <name evidence="2" type="ORF">B7P43_G07879</name>
</gene>
<dbReference type="InterPro" id="IPR043128">
    <property type="entry name" value="Rev_trsase/Diguanyl_cyclase"/>
</dbReference>
<sequence length="389" mass="45340">MKREEKRLHKKKKREYDKQELIELEHFRSSNKIRAFYRKLNKSQKDFQPRTTLCRDKEGTILSSDEAILERWAQYFQELLNSNASEQVEGMTINRNQGNFKAEEPAQTIKEVEQTIKKLKHNRAPGMDLIREELVKFAGPEYAKHLHQLIVKIWITEIIPEEWNLSTVCPIHKKGDVMVCSNYREISLLCIAYKIFSSILFNKLSPFVEGIIGDYQCGFRQGRSTNDQIFTIRQVLEKCNEFQTETHLFIDFRSAYDSTERGSLFLAMEEMHIPRKLITLVRAAMRKTQCQIKIQNMLSSPIITRNGVQQGDSLACLLFNIALEKVVRDAGINTRGIIFYKSVQILAFADDIDIIGRTQKSMKEAFLNLERAAKEMNLQINQNKTKYML</sequence>